<keyword evidence="2" id="KW-0285">Flavoprotein</keyword>
<protein>
    <recommendedName>
        <fullName evidence="5">FAD-dependent oxidoreductase 2 FAD binding domain-containing protein</fullName>
    </recommendedName>
</protein>
<comment type="cofactor">
    <cofactor evidence="1">
        <name>FAD</name>
        <dbReference type="ChEBI" id="CHEBI:57692"/>
    </cofactor>
</comment>
<keyword evidence="4" id="KW-1185">Reference proteome</keyword>
<evidence type="ECO:0000256" key="1">
    <source>
        <dbReference type="ARBA" id="ARBA00001974"/>
    </source>
</evidence>
<accession>A0A6A5YQF5</accession>
<dbReference type="PANTHER" id="PTHR43400:SF7">
    <property type="entry name" value="FAD-DEPENDENT OXIDOREDUCTASE 2 FAD BINDING DOMAIN-CONTAINING PROTEIN"/>
    <property type="match status" value="1"/>
</dbReference>
<dbReference type="Proteomes" id="UP000799770">
    <property type="component" value="Unassembled WGS sequence"/>
</dbReference>
<reference evidence="3" key="1">
    <citation type="journal article" date="2020" name="Stud. Mycol.">
        <title>101 Dothideomycetes genomes: a test case for predicting lifestyles and emergence of pathogens.</title>
        <authorList>
            <person name="Haridas S."/>
            <person name="Albert R."/>
            <person name="Binder M."/>
            <person name="Bloem J."/>
            <person name="Labutti K."/>
            <person name="Salamov A."/>
            <person name="Andreopoulos B."/>
            <person name="Baker S."/>
            <person name="Barry K."/>
            <person name="Bills G."/>
            <person name="Bluhm B."/>
            <person name="Cannon C."/>
            <person name="Castanera R."/>
            <person name="Culley D."/>
            <person name="Daum C."/>
            <person name="Ezra D."/>
            <person name="Gonzalez J."/>
            <person name="Henrissat B."/>
            <person name="Kuo A."/>
            <person name="Liang C."/>
            <person name="Lipzen A."/>
            <person name="Lutzoni F."/>
            <person name="Magnuson J."/>
            <person name="Mondo S."/>
            <person name="Nolan M."/>
            <person name="Ohm R."/>
            <person name="Pangilinan J."/>
            <person name="Park H.-J."/>
            <person name="Ramirez L."/>
            <person name="Alfaro M."/>
            <person name="Sun H."/>
            <person name="Tritt A."/>
            <person name="Yoshinaga Y."/>
            <person name="Zwiers L.-H."/>
            <person name="Turgeon B."/>
            <person name="Goodwin S."/>
            <person name="Spatafora J."/>
            <person name="Crous P."/>
            <person name="Grigoriev I."/>
        </authorList>
    </citation>
    <scope>NUCLEOTIDE SEQUENCE</scope>
    <source>
        <strain evidence="3">CBS 627.86</strain>
    </source>
</reference>
<sequence>MAPYGLSRITRIPGFQIGRDRPRTSVADKASGGLELFVGSPSELPEEEVADVFVVGGGNAGFSAAIAAVQAGAGHVILVDKCPRDWAGGNTYFTAGAFRAVHNGLNDILPVATNVDTETARIIDLTYTALDFRRDMDRMTAGRTEPGGMALKTDEGGKGLIKDYQAAARQHGVDVYYSTPAKRIITDKRTGAIAGLVVESNDINSFIATNAIILAAGGFKANPQARARHLSPS</sequence>
<dbReference type="EMBL" id="ML977348">
    <property type="protein sequence ID" value="KAF2108428.1"/>
    <property type="molecule type" value="Genomic_DNA"/>
</dbReference>
<dbReference type="SUPFAM" id="SSF51905">
    <property type="entry name" value="FAD/NAD(P)-binding domain"/>
    <property type="match status" value="1"/>
</dbReference>
<dbReference type="Pfam" id="PF12831">
    <property type="entry name" value="FAD_oxidored"/>
    <property type="match status" value="1"/>
</dbReference>
<dbReference type="InterPro" id="IPR050315">
    <property type="entry name" value="FAD-oxidoreductase_2"/>
</dbReference>
<gene>
    <name evidence="3" type="ORF">BDV96DRAFT_652991</name>
</gene>
<dbReference type="PANTHER" id="PTHR43400">
    <property type="entry name" value="FUMARATE REDUCTASE"/>
    <property type="match status" value="1"/>
</dbReference>
<evidence type="ECO:0008006" key="5">
    <source>
        <dbReference type="Google" id="ProtNLM"/>
    </source>
</evidence>
<dbReference type="Gene3D" id="3.50.50.60">
    <property type="entry name" value="FAD/NAD(P)-binding domain"/>
    <property type="match status" value="1"/>
</dbReference>
<organism evidence="3 4">
    <name type="scientific">Lophiotrema nucula</name>
    <dbReference type="NCBI Taxonomy" id="690887"/>
    <lineage>
        <taxon>Eukaryota</taxon>
        <taxon>Fungi</taxon>
        <taxon>Dikarya</taxon>
        <taxon>Ascomycota</taxon>
        <taxon>Pezizomycotina</taxon>
        <taxon>Dothideomycetes</taxon>
        <taxon>Pleosporomycetidae</taxon>
        <taxon>Pleosporales</taxon>
        <taxon>Lophiotremataceae</taxon>
        <taxon>Lophiotrema</taxon>
    </lineage>
</organism>
<dbReference type="AlphaFoldDB" id="A0A6A5YQF5"/>
<dbReference type="OrthoDB" id="7777654at2759"/>
<dbReference type="PRINTS" id="PR00411">
    <property type="entry name" value="PNDRDTASEI"/>
</dbReference>
<evidence type="ECO:0000313" key="4">
    <source>
        <dbReference type="Proteomes" id="UP000799770"/>
    </source>
</evidence>
<evidence type="ECO:0000256" key="2">
    <source>
        <dbReference type="ARBA" id="ARBA00022827"/>
    </source>
</evidence>
<evidence type="ECO:0000313" key="3">
    <source>
        <dbReference type="EMBL" id="KAF2108428.1"/>
    </source>
</evidence>
<name>A0A6A5YQF5_9PLEO</name>
<proteinExistence type="predicted"/>
<keyword evidence="2" id="KW-0274">FAD</keyword>
<dbReference type="InterPro" id="IPR036188">
    <property type="entry name" value="FAD/NAD-bd_sf"/>
</dbReference>